<sequence>MVFFFFFCLKSTLFISICLDIEKGKATEELESTIRRKKPSNRLGVTHEILII</sequence>
<evidence type="ECO:0000256" key="1">
    <source>
        <dbReference type="SAM" id="SignalP"/>
    </source>
</evidence>
<evidence type="ECO:0008006" key="4">
    <source>
        <dbReference type="Google" id="ProtNLM"/>
    </source>
</evidence>
<keyword evidence="3" id="KW-1185">Reference proteome</keyword>
<dbReference type="Proteomes" id="UP000811609">
    <property type="component" value="Chromosome 8"/>
</dbReference>
<dbReference type="AlphaFoldDB" id="A0A8T1PUW2"/>
<comment type="caution">
    <text evidence="2">The sequence shown here is derived from an EMBL/GenBank/DDBJ whole genome shotgun (WGS) entry which is preliminary data.</text>
</comment>
<name>A0A8T1PUW2_CARIL</name>
<gene>
    <name evidence="2" type="ORF">CIPAW_08G121900</name>
</gene>
<accession>A0A8T1PUW2</accession>
<organism evidence="2 3">
    <name type="scientific">Carya illinoinensis</name>
    <name type="common">Pecan</name>
    <dbReference type="NCBI Taxonomy" id="32201"/>
    <lineage>
        <taxon>Eukaryota</taxon>
        <taxon>Viridiplantae</taxon>
        <taxon>Streptophyta</taxon>
        <taxon>Embryophyta</taxon>
        <taxon>Tracheophyta</taxon>
        <taxon>Spermatophyta</taxon>
        <taxon>Magnoliopsida</taxon>
        <taxon>eudicotyledons</taxon>
        <taxon>Gunneridae</taxon>
        <taxon>Pentapetalae</taxon>
        <taxon>rosids</taxon>
        <taxon>fabids</taxon>
        <taxon>Fagales</taxon>
        <taxon>Juglandaceae</taxon>
        <taxon>Carya</taxon>
    </lineage>
</organism>
<proteinExistence type="predicted"/>
<dbReference type="EMBL" id="CM031816">
    <property type="protein sequence ID" value="KAG6645423.1"/>
    <property type="molecule type" value="Genomic_DNA"/>
</dbReference>
<reference evidence="2" key="1">
    <citation type="submission" date="2020-12" db="EMBL/GenBank/DDBJ databases">
        <title>WGS assembly of Carya illinoinensis cv. Pawnee.</title>
        <authorList>
            <person name="Platts A."/>
            <person name="Shu S."/>
            <person name="Wright S."/>
            <person name="Barry K."/>
            <person name="Edger P."/>
            <person name="Pires J.C."/>
            <person name="Schmutz J."/>
        </authorList>
    </citation>
    <scope>NUCLEOTIDE SEQUENCE</scope>
    <source>
        <tissue evidence="2">Leaf</tissue>
    </source>
</reference>
<feature type="chain" id="PRO_5035764100" description="Ribosomal protein S15" evidence="1">
    <location>
        <begin position="27"/>
        <end position="52"/>
    </location>
</feature>
<evidence type="ECO:0000313" key="3">
    <source>
        <dbReference type="Proteomes" id="UP000811609"/>
    </source>
</evidence>
<protein>
    <recommendedName>
        <fullName evidence="4">Ribosomal protein S15</fullName>
    </recommendedName>
</protein>
<evidence type="ECO:0000313" key="2">
    <source>
        <dbReference type="EMBL" id="KAG6645423.1"/>
    </source>
</evidence>
<feature type="signal peptide" evidence="1">
    <location>
        <begin position="1"/>
        <end position="26"/>
    </location>
</feature>
<keyword evidence="1" id="KW-0732">Signal</keyword>